<dbReference type="SMART" id="SM00342">
    <property type="entry name" value="HTH_ARAC"/>
    <property type="match status" value="1"/>
</dbReference>
<dbReference type="InterPro" id="IPR002818">
    <property type="entry name" value="DJ-1/PfpI"/>
</dbReference>
<dbReference type="Gene3D" id="3.40.50.880">
    <property type="match status" value="1"/>
</dbReference>
<keyword evidence="5" id="KW-1185">Reference proteome</keyword>
<dbReference type="InterPro" id="IPR029062">
    <property type="entry name" value="Class_I_gatase-like"/>
</dbReference>
<evidence type="ECO:0000256" key="2">
    <source>
        <dbReference type="ARBA" id="ARBA00023163"/>
    </source>
</evidence>
<dbReference type="EMBL" id="JACOFW010000020">
    <property type="protein sequence ID" value="MBC3808781.1"/>
    <property type="molecule type" value="Genomic_DNA"/>
</dbReference>
<name>A0ABR6X7H3_9BURK</name>
<dbReference type="PANTHER" id="PTHR43130:SF3">
    <property type="entry name" value="HTH-TYPE TRANSCRIPTIONAL REGULATOR RV1931C"/>
    <property type="match status" value="1"/>
</dbReference>
<reference evidence="4 5" key="1">
    <citation type="submission" date="2020-08" db="EMBL/GenBank/DDBJ databases">
        <title>Novel species isolated from subtropical streams in China.</title>
        <authorList>
            <person name="Lu H."/>
        </authorList>
    </citation>
    <scope>NUCLEOTIDE SEQUENCE [LARGE SCALE GENOMIC DNA]</scope>
    <source>
        <strain evidence="4 5">KACC 16656</strain>
    </source>
</reference>
<accession>A0ABR6X7H3</accession>
<proteinExistence type="predicted"/>
<dbReference type="InterPro" id="IPR018060">
    <property type="entry name" value="HTH_AraC"/>
</dbReference>
<feature type="domain" description="HTH araC/xylS-type" evidence="3">
    <location>
        <begin position="220"/>
        <end position="318"/>
    </location>
</feature>
<dbReference type="SUPFAM" id="SSF52317">
    <property type="entry name" value="Class I glutamine amidotransferase-like"/>
    <property type="match status" value="1"/>
</dbReference>
<sequence>MDKQIVYFIVLPDILLIDLAGPADAFLFANRRLGEIQFDLRYISPSSSIPSSIGLSLGNLSPLPETIEEQALIMIPGVRGDEFDQTSLAARQTIKWLRQHCNASHRIACVCAGALVAAHAGLLKNKRATTHHSHCIDLAKIDASIQVEENRIFVEDGKVLTSAGVTAGIDLSLHLIAQICSPKTAMAVARAMVVYFRRSGNDPQLSAWLQHRNHLHPTIHKIQDLISRDPTHPWNLDELAGHASTSSRHLTRLFKLHAQTSVYDYLTSLRLSLADQLLSQTDWSIERIADAAGFGSARQFRRCWQTAYKTSPSHYQQLQ</sequence>
<keyword evidence="1" id="KW-0805">Transcription regulation</keyword>
<evidence type="ECO:0000259" key="3">
    <source>
        <dbReference type="PROSITE" id="PS01124"/>
    </source>
</evidence>
<protein>
    <submittedName>
        <fullName evidence="4">Helix-turn-helix domain-containing protein</fullName>
    </submittedName>
</protein>
<dbReference type="PROSITE" id="PS01124">
    <property type="entry name" value="HTH_ARAC_FAMILY_2"/>
    <property type="match status" value="1"/>
</dbReference>
<organism evidence="4 5">
    <name type="scientific">Undibacterium seohonense</name>
    <dbReference type="NCBI Taxonomy" id="1344950"/>
    <lineage>
        <taxon>Bacteria</taxon>
        <taxon>Pseudomonadati</taxon>
        <taxon>Pseudomonadota</taxon>
        <taxon>Betaproteobacteria</taxon>
        <taxon>Burkholderiales</taxon>
        <taxon>Oxalobacteraceae</taxon>
        <taxon>Undibacterium</taxon>
    </lineage>
</organism>
<keyword evidence="2" id="KW-0804">Transcription</keyword>
<dbReference type="RefSeq" id="WP_186923849.1">
    <property type="nucleotide sequence ID" value="NZ_JACOFW010000020.1"/>
</dbReference>
<gene>
    <name evidence="4" type="ORF">H8K52_15675</name>
</gene>
<evidence type="ECO:0000313" key="4">
    <source>
        <dbReference type="EMBL" id="MBC3808781.1"/>
    </source>
</evidence>
<dbReference type="Pfam" id="PF01965">
    <property type="entry name" value="DJ-1_PfpI"/>
    <property type="match status" value="1"/>
</dbReference>
<dbReference type="CDD" id="cd03137">
    <property type="entry name" value="GATase1_AraC_1"/>
    <property type="match status" value="1"/>
</dbReference>
<evidence type="ECO:0000256" key="1">
    <source>
        <dbReference type="ARBA" id="ARBA00023015"/>
    </source>
</evidence>
<comment type="caution">
    <text evidence="4">The sequence shown here is derived from an EMBL/GenBank/DDBJ whole genome shotgun (WGS) entry which is preliminary data.</text>
</comment>
<dbReference type="Gene3D" id="1.10.10.60">
    <property type="entry name" value="Homeodomain-like"/>
    <property type="match status" value="1"/>
</dbReference>
<dbReference type="Proteomes" id="UP000648257">
    <property type="component" value="Unassembled WGS sequence"/>
</dbReference>
<dbReference type="InterPro" id="IPR009057">
    <property type="entry name" value="Homeodomain-like_sf"/>
</dbReference>
<dbReference type="SUPFAM" id="SSF46689">
    <property type="entry name" value="Homeodomain-like"/>
    <property type="match status" value="2"/>
</dbReference>
<dbReference type="Pfam" id="PF12833">
    <property type="entry name" value="HTH_18"/>
    <property type="match status" value="1"/>
</dbReference>
<evidence type="ECO:0000313" key="5">
    <source>
        <dbReference type="Proteomes" id="UP000648257"/>
    </source>
</evidence>
<dbReference type="InterPro" id="IPR052158">
    <property type="entry name" value="INH-QAR"/>
</dbReference>
<dbReference type="PANTHER" id="PTHR43130">
    <property type="entry name" value="ARAC-FAMILY TRANSCRIPTIONAL REGULATOR"/>
    <property type="match status" value="1"/>
</dbReference>